<dbReference type="InterPro" id="IPR029058">
    <property type="entry name" value="AB_hydrolase_fold"/>
</dbReference>
<protein>
    <submittedName>
        <fullName evidence="3">Uncharacterized protein</fullName>
    </submittedName>
</protein>
<organism evidence="3">
    <name type="scientific">Aplanochytrium stocchinoi</name>
    <dbReference type="NCBI Taxonomy" id="215587"/>
    <lineage>
        <taxon>Eukaryota</taxon>
        <taxon>Sar</taxon>
        <taxon>Stramenopiles</taxon>
        <taxon>Bigyra</taxon>
        <taxon>Labyrinthulomycetes</taxon>
        <taxon>Thraustochytrida</taxon>
        <taxon>Thraustochytriidae</taxon>
        <taxon>Aplanochytrium</taxon>
    </lineage>
</organism>
<sequence>MGNYVYPSASLENDTGSENVADSQHGREGKYDSWSGEAENPDIENVMNSHNSKGQVLEADPEYPESDCEYVDAEDQSRGHIDEMLVDFYDIEEYVQQTISKTLRVQDDSKSLFIKVLVRLLFSLCFVLVVPFVIIVAVVFALVYFVFGPIYAYVAKPNLPDWLAMEWGLFDEIPEEKNDVDPIQDMNEIQEGCYNIETPNDAWEGFPLNFDSGIYWYSFNNKCSKGPTSDYFDPNKKTVLYVHGWQCGSTKRGYREMINWPESDGKRKRRFKLDVANPVDLWIKKGYNVGIFYWNQYADESLVVDAERKIYNSKSMRWARQNRDGTISYIVSPKHEKYPVSEILLKEYINHFGIKEDTNPIHLVGHSIGTQLVLELTRRMVLNPEIQRYPQRLTLLDPYFSKRPRNYFPLNGIRAAQRAGESINLIRDVCTDMVIETYETSMCCDHRLLIGGYCHRFKAQTVHVNVNSKLYKWYNVSERHITTPHFYFCSIQLDGNWNPRFFNPSVSYDEIRKRMPNVTTLVFQDQNQPSWDSISCVDSEASAEAEIKKNVIYEKPVELAIQ</sequence>
<feature type="region of interest" description="Disordered" evidence="1">
    <location>
        <begin position="1"/>
        <end position="51"/>
    </location>
</feature>
<gene>
    <name evidence="3" type="ORF">ASTO00021_LOCUS1576</name>
</gene>
<dbReference type="Gene3D" id="3.40.50.1820">
    <property type="entry name" value="alpha/beta hydrolase"/>
    <property type="match status" value="1"/>
</dbReference>
<reference evidence="3" key="1">
    <citation type="submission" date="2021-01" db="EMBL/GenBank/DDBJ databases">
        <authorList>
            <person name="Corre E."/>
            <person name="Pelletier E."/>
            <person name="Niang G."/>
            <person name="Scheremetjew M."/>
            <person name="Finn R."/>
            <person name="Kale V."/>
            <person name="Holt S."/>
            <person name="Cochrane G."/>
            <person name="Meng A."/>
            <person name="Brown T."/>
            <person name="Cohen L."/>
        </authorList>
    </citation>
    <scope>NUCLEOTIDE SEQUENCE</scope>
    <source>
        <strain evidence="3">GSBS06</strain>
    </source>
</reference>
<dbReference type="AlphaFoldDB" id="A0A7S3LHY4"/>
<dbReference type="SUPFAM" id="SSF53474">
    <property type="entry name" value="alpha/beta-Hydrolases"/>
    <property type="match status" value="2"/>
</dbReference>
<proteinExistence type="predicted"/>
<keyword evidence="2" id="KW-0812">Transmembrane</keyword>
<feature type="transmembrane region" description="Helical" evidence="2">
    <location>
        <begin position="120"/>
        <end position="147"/>
    </location>
</feature>
<evidence type="ECO:0000256" key="2">
    <source>
        <dbReference type="SAM" id="Phobius"/>
    </source>
</evidence>
<accession>A0A7S3LHY4</accession>
<feature type="compositionally biased region" description="Polar residues" evidence="1">
    <location>
        <begin position="10"/>
        <end position="22"/>
    </location>
</feature>
<evidence type="ECO:0000256" key="1">
    <source>
        <dbReference type="SAM" id="MobiDB-lite"/>
    </source>
</evidence>
<keyword evidence="2" id="KW-1133">Transmembrane helix</keyword>
<evidence type="ECO:0000313" key="3">
    <source>
        <dbReference type="EMBL" id="CAE0431237.1"/>
    </source>
</evidence>
<dbReference type="EMBL" id="HBIN01002400">
    <property type="protein sequence ID" value="CAE0431237.1"/>
    <property type="molecule type" value="Transcribed_RNA"/>
</dbReference>
<keyword evidence="2" id="KW-0472">Membrane</keyword>
<name>A0A7S3LHY4_9STRA</name>